<organism evidence="2 3">
    <name type="scientific">Hyaloscypha hepaticicola</name>
    <dbReference type="NCBI Taxonomy" id="2082293"/>
    <lineage>
        <taxon>Eukaryota</taxon>
        <taxon>Fungi</taxon>
        <taxon>Dikarya</taxon>
        <taxon>Ascomycota</taxon>
        <taxon>Pezizomycotina</taxon>
        <taxon>Leotiomycetes</taxon>
        <taxon>Helotiales</taxon>
        <taxon>Hyaloscyphaceae</taxon>
        <taxon>Hyaloscypha</taxon>
    </lineage>
</organism>
<sequence>MSICLTSNIFAWTACEGHQPYIMQSQLQSQRWGGLMVQVDSTQLLDNHEHFSLFPPPVMISLNLDSYPLVSCYKSHSFSLLFPPPRLFLAYSKVHKIQKQQDNMQRISSSSLFNHKTLAMDQKPEQSPLDSVGMRIDPEAGNGKIRAKARYFPSAPSIFRILSLGIIFLSVTAVVAGCISGDWGASSCVLATLLFLETFMMFIWLEKIKIQDMQGSQYGYRGWNIGLGISNRGINRLLYAWAGIGSDGALLG</sequence>
<dbReference type="Proteomes" id="UP000235672">
    <property type="component" value="Unassembled WGS sequence"/>
</dbReference>
<gene>
    <name evidence="2" type="ORF">NA56DRAFT_702222</name>
</gene>
<keyword evidence="1" id="KW-1133">Transmembrane helix</keyword>
<proteinExistence type="predicted"/>
<evidence type="ECO:0000313" key="2">
    <source>
        <dbReference type="EMBL" id="PMD22438.1"/>
    </source>
</evidence>
<evidence type="ECO:0000313" key="3">
    <source>
        <dbReference type="Proteomes" id="UP000235672"/>
    </source>
</evidence>
<dbReference type="AlphaFoldDB" id="A0A2J6Q851"/>
<keyword evidence="3" id="KW-1185">Reference proteome</keyword>
<keyword evidence="1" id="KW-0812">Transmembrane</keyword>
<reference evidence="2 3" key="1">
    <citation type="submission" date="2016-05" db="EMBL/GenBank/DDBJ databases">
        <title>A degradative enzymes factory behind the ericoid mycorrhizal symbiosis.</title>
        <authorList>
            <consortium name="DOE Joint Genome Institute"/>
            <person name="Martino E."/>
            <person name="Morin E."/>
            <person name="Grelet G."/>
            <person name="Kuo A."/>
            <person name="Kohler A."/>
            <person name="Daghino S."/>
            <person name="Barry K."/>
            <person name="Choi C."/>
            <person name="Cichocki N."/>
            <person name="Clum A."/>
            <person name="Copeland A."/>
            <person name="Hainaut M."/>
            <person name="Haridas S."/>
            <person name="Labutti K."/>
            <person name="Lindquist E."/>
            <person name="Lipzen A."/>
            <person name="Khouja H.-R."/>
            <person name="Murat C."/>
            <person name="Ohm R."/>
            <person name="Olson A."/>
            <person name="Spatafora J."/>
            <person name="Veneault-Fourrey C."/>
            <person name="Henrissat B."/>
            <person name="Grigoriev I."/>
            <person name="Martin F."/>
            <person name="Perotto S."/>
        </authorList>
    </citation>
    <scope>NUCLEOTIDE SEQUENCE [LARGE SCALE GENOMIC DNA]</scope>
    <source>
        <strain evidence="2 3">UAMH 7357</strain>
    </source>
</reference>
<protein>
    <submittedName>
        <fullName evidence="2">Uncharacterized protein</fullName>
    </submittedName>
</protein>
<keyword evidence="1" id="KW-0472">Membrane</keyword>
<dbReference type="EMBL" id="KZ613477">
    <property type="protein sequence ID" value="PMD22438.1"/>
    <property type="molecule type" value="Genomic_DNA"/>
</dbReference>
<evidence type="ECO:0000256" key="1">
    <source>
        <dbReference type="SAM" id="Phobius"/>
    </source>
</evidence>
<accession>A0A2J6Q851</accession>
<feature type="transmembrane region" description="Helical" evidence="1">
    <location>
        <begin position="158"/>
        <end position="177"/>
    </location>
</feature>
<feature type="transmembrane region" description="Helical" evidence="1">
    <location>
        <begin position="183"/>
        <end position="205"/>
    </location>
</feature>
<name>A0A2J6Q851_9HELO</name>